<evidence type="ECO:0000313" key="22">
    <source>
        <dbReference type="EMBL" id="SFP49681.1"/>
    </source>
</evidence>
<dbReference type="PROSITE" id="PS51383">
    <property type="entry name" value="YJEF_C_3"/>
    <property type="match status" value="1"/>
</dbReference>
<keyword evidence="12 17" id="KW-0456">Lyase</keyword>
<accession>A0A1I5QUH0</accession>
<dbReference type="PANTHER" id="PTHR12592">
    <property type="entry name" value="ATP-DEPENDENT (S)-NAD(P)H-HYDRATE DEHYDRATASE FAMILY MEMBER"/>
    <property type="match status" value="1"/>
</dbReference>
<dbReference type="CDD" id="cd01171">
    <property type="entry name" value="YXKO-related"/>
    <property type="match status" value="1"/>
</dbReference>
<dbReference type="PROSITE" id="PS51385">
    <property type="entry name" value="YJEF_N"/>
    <property type="match status" value="1"/>
</dbReference>
<comment type="function">
    <text evidence="17">Catalyzes the dehydration of the S-form of NAD(P)HX at the expense of ADP, which is converted to AMP. Together with NAD(P)HX epimerase, which catalyzes the epimerization of the S- and R-forms, the enzyme allows the repair of both epimers of NAD(P)HX, a damaged form of NAD(P)H that is a result of enzymatic or heat-dependent hydration.</text>
</comment>
<organism evidence="22 23">
    <name type="scientific">Tranquillimonas alkanivorans</name>
    <dbReference type="NCBI Taxonomy" id="441119"/>
    <lineage>
        <taxon>Bacteria</taxon>
        <taxon>Pseudomonadati</taxon>
        <taxon>Pseudomonadota</taxon>
        <taxon>Alphaproteobacteria</taxon>
        <taxon>Rhodobacterales</taxon>
        <taxon>Roseobacteraceae</taxon>
        <taxon>Tranquillimonas</taxon>
    </lineage>
</organism>
<dbReference type="SUPFAM" id="SSF64153">
    <property type="entry name" value="YjeF N-terminal domain-like"/>
    <property type="match status" value="1"/>
</dbReference>
<evidence type="ECO:0000256" key="16">
    <source>
        <dbReference type="ARBA" id="ARBA00049209"/>
    </source>
</evidence>
<dbReference type="GO" id="GO:0046496">
    <property type="term" value="P:nicotinamide nucleotide metabolic process"/>
    <property type="evidence" value="ECO:0007669"/>
    <property type="project" value="UniProtKB-UniRule"/>
</dbReference>
<keyword evidence="6 17" id="KW-0547">Nucleotide-binding</keyword>
<feature type="binding site" evidence="18">
    <location>
        <begin position="130"/>
        <end position="136"/>
    </location>
    <ligand>
        <name>(6S)-NADPHX</name>
        <dbReference type="ChEBI" id="CHEBI:64076"/>
    </ligand>
</feature>
<dbReference type="RefSeq" id="WP_093421401.1">
    <property type="nucleotide sequence ID" value="NZ_FOXA01000007.1"/>
</dbReference>
<feature type="domain" description="YjeF N-terminal" evidence="21">
    <location>
        <begin position="10"/>
        <end position="217"/>
    </location>
</feature>
<dbReference type="InterPro" id="IPR029056">
    <property type="entry name" value="Ribokinase-like"/>
</dbReference>
<comment type="catalytic activity">
    <reaction evidence="1 18 19">
        <text>(6R)-NADHX = (6S)-NADHX</text>
        <dbReference type="Rhea" id="RHEA:32215"/>
        <dbReference type="ChEBI" id="CHEBI:64074"/>
        <dbReference type="ChEBI" id="CHEBI:64075"/>
        <dbReference type="EC" id="5.1.99.6"/>
    </reaction>
</comment>
<evidence type="ECO:0000256" key="3">
    <source>
        <dbReference type="ARBA" id="ARBA00006001"/>
    </source>
</evidence>
<feature type="binding site" evidence="17">
    <location>
        <begin position="423"/>
        <end position="427"/>
    </location>
    <ligand>
        <name>AMP</name>
        <dbReference type="ChEBI" id="CHEBI:456215"/>
    </ligand>
</feature>
<comment type="similarity">
    <text evidence="4 19">In the C-terminal section; belongs to the NnrD/CARKD family.</text>
</comment>
<keyword evidence="22" id="KW-0808">Transferase</keyword>
<dbReference type="NCBIfam" id="TIGR00196">
    <property type="entry name" value="yjeF_cterm"/>
    <property type="match status" value="1"/>
</dbReference>
<comment type="cofactor">
    <cofactor evidence="18 19">
        <name>K(+)</name>
        <dbReference type="ChEBI" id="CHEBI:29103"/>
    </cofactor>
    <text evidence="18 19">Binds 1 potassium ion per subunit.</text>
</comment>
<dbReference type="PIRSF" id="PIRSF017184">
    <property type="entry name" value="Nnr"/>
    <property type="match status" value="1"/>
</dbReference>
<comment type="similarity">
    <text evidence="18">Belongs to the NnrE/AIBP family.</text>
</comment>
<evidence type="ECO:0000256" key="2">
    <source>
        <dbReference type="ARBA" id="ARBA00000909"/>
    </source>
</evidence>
<dbReference type="Pfam" id="PF01256">
    <property type="entry name" value="Carb_kinase"/>
    <property type="match status" value="1"/>
</dbReference>
<dbReference type="EC" id="4.2.1.136" evidence="19"/>
<feature type="binding site" evidence="17">
    <location>
        <position position="378"/>
    </location>
    <ligand>
        <name>(6S)-NADPHX</name>
        <dbReference type="ChEBI" id="CHEBI:64076"/>
    </ligand>
</feature>
<evidence type="ECO:0000256" key="9">
    <source>
        <dbReference type="ARBA" id="ARBA00022958"/>
    </source>
</evidence>
<evidence type="ECO:0000256" key="12">
    <source>
        <dbReference type="ARBA" id="ARBA00023239"/>
    </source>
</evidence>
<name>A0A1I5QUH0_9RHOB</name>
<dbReference type="Proteomes" id="UP000199356">
    <property type="component" value="Unassembled WGS sequence"/>
</dbReference>
<comment type="catalytic activity">
    <reaction evidence="2 18 19">
        <text>(6R)-NADPHX = (6S)-NADPHX</text>
        <dbReference type="Rhea" id="RHEA:32227"/>
        <dbReference type="ChEBI" id="CHEBI:64076"/>
        <dbReference type="ChEBI" id="CHEBI:64077"/>
        <dbReference type="EC" id="5.1.99.6"/>
    </reaction>
</comment>
<dbReference type="EC" id="5.1.99.6" evidence="19"/>
<evidence type="ECO:0000256" key="10">
    <source>
        <dbReference type="ARBA" id="ARBA00023027"/>
    </source>
</evidence>
<comment type="caution">
    <text evidence="18">Lacks conserved residue(s) required for the propagation of feature annotation.</text>
</comment>
<dbReference type="GO" id="GO:0110051">
    <property type="term" value="P:metabolite repair"/>
    <property type="evidence" value="ECO:0007669"/>
    <property type="project" value="TreeGrafter"/>
</dbReference>
<comment type="function">
    <text evidence="18">Catalyzes the epimerization of the S- and R-forms of NAD(P)HX, a damaged form of NAD(P)H that is a result of enzymatic or heat-dependent hydration. This is a prerequisite for the S-specific NAD(P)H-hydrate dehydratase to allow the repair of both epimers of NAD(P)HX.</text>
</comment>
<dbReference type="InterPro" id="IPR004443">
    <property type="entry name" value="YjeF_N_dom"/>
</dbReference>
<keyword evidence="23" id="KW-1185">Reference proteome</keyword>
<feature type="binding site" evidence="18">
    <location>
        <begin position="62"/>
        <end position="66"/>
    </location>
    <ligand>
        <name>(6S)-NADPHX</name>
        <dbReference type="ChEBI" id="CHEBI:64076"/>
    </ligand>
</feature>
<dbReference type="Gene3D" id="3.40.1190.20">
    <property type="match status" value="1"/>
</dbReference>
<dbReference type="InterPro" id="IPR030677">
    <property type="entry name" value="Nnr"/>
</dbReference>
<evidence type="ECO:0000256" key="5">
    <source>
        <dbReference type="ARBA" id="ARBA00022723"/>
    </source>
</evidence>
<feature type="binding site" evidence="18">
    <location>
        <position position="126"/>
    </location>
    <ligand>
        <name>K(+)</name>
        <dbReference type="ChEBI" id="CHEBI:29103"/>
    </ligand>
</feature>
<dbReference type="AlphaFoldDB" id="A0A1I5QUH0"/>
<keyword evidence="10 17" id="KW-0520">NAD</keyword>
<evidence type="ECO:0000256" key="4">
    <source>
        <dbReference type="ARBA" id="ARBA00009524"/>
    </source>
</evidence>
<evidence type="ECO:0000256" key="1">
    <source>
        <dbReference type="ARBA" id="ARBA00000013"/>
    </source>
</evidence>
<dbReference type="GO" id="GO:0052855">
    <property type="term" value="F:ADP-dependent NAD(P)H-hydrate dehydratase activity"/>
    <property type="evidence" value="ECO:0007669"/>
    <property type="project" value="UniProtKB-UniRule"/>
</dbReference>
<evidence type="ECO:0000256" key="13">
    <source>
        <dbReference type="ARBA" id="ARBA00023268"/>
    </source>
</evidence>
<evidence type="ECO:0000256" key="8">
    <source>
        <dbReference type="ARBA" id="ARBA00022857"/>
    </source>
</evidence>
<comment type="catalytic activity">
    <reaction evidence="15 17 19">
        <text>(6S)-NADHX + ADP = AMP + phosphate + NADH + H(+)</text>
        <dbReference type="Rhea" id="RHEA:32223"/>
        <dbReference type="ChEBI" id="CHEBI:15378"/>
        <dbReference type="ChEBI" id="CHEBI:43474"/>
        <dbReference type="ChEBI" id="CHEBI:57945"/>
        <dbReference type="ChEBI" id="CHEBI:64074"/>
        <dbReference type="ChEBI" id="CHEBI:456215"/>
        <dbReference type="ChEBI" id="CHEBI:456216"/>
        <dbReference type="EC" id="4.2.1.136"/>
    </reaction>
</comment>
<feature type="binding site" evidence="18">
    <location>
        <position position="63"/>
    </location>
    <ligand>
        <name>K(+)</name>
        <dbReference type="ChEBI" id="CHEBI:29103"/>
    </ligand>
</feature>
<dbReference type="HAMAP" id="MF_01966">
    <property type="entry name" value="NADHX_epimerase"/>
    <property type="match status" value="1"/>
</dbReference>
<comment type="subunit">
    <text evidence="17">Homotetramer.</text>
</comment>
<dbReference type="GO" id="GO:0046872">
    <property type="term" value="F:metal ion binding"/>
    <property type="evidence" value="ECO:0007669"/>
    <property type="project" value="UniProtKB-UniRule"/>
</dbReference>
<protein>
    <recommendedName>
        <fullName evidence="19">Bifunctional NAD(P)H-hydrate repair enzyme</fullName>
    </recommendedName>
    <alternativeName>
        <fullName evidence="19">Nicotinamide nucleotide repair protein</fullName>
    </alternativeName>
    <domain>
        <recommendedName>
            <fullName evidence="19">ADP-dependent (S)-NAD(P)H-hydrate dehydratase</fullName>
            <ecNumber evidence="19">4.2.1.136</ecNumber>
        </recommendedName>
        <alternativeName>
            <fullName evidence="19">ADP-dependent NAD(P)HX dehydratase</fullName>
        </alternativeName>
    </domain>
    <domain>
        <recommendedName>
            <fullName evidence="19">NAD(P)H-hydrate epimerase</fullName>
            <ecNumber evidence="19">5.1.99.6</ecNumber>
        </recommendedName>
    </domain>
</protein>
<keyword evidence="22" id="KW-0418">Kinase</keyword>
<feature type="binding site" evidence="17">
    <location>
        <position position="457"/>
    </location>
    <ligand>
        <name>(6S)-NADPHX</name>
        <dbReference type="ChEBI" id="CHEBI:64076"/>
    </ligand>
</feature>
<keyword evidence="7 17" id="KW-0067">ATP-binding</keyword>
<evidence type="ECO:0000256" key="17">
    <source>
        <dbReference type="HAMAP-Rule" id="MF_01965"/>
    </source>
</evidence>
<feature type="binding site" evidence="17">
    <location>
        <position position="456"/>
    </location>
    <ligand>
        <name>AMP</name>
        <dbReference type="ChEBI" id="CHEBI:456215"/>
    </ligand>
</feature>
<dbReference type="GO" id="GO:0052856">
    <property type="term" value="F:NAD(P)HX epimerase activity"/>
    <property type="evidence" value="ECO:0007669"/>
    <property type="project" value="UniProtKB-UniRule"/>
</dbReference>
<keyword evidence="9 18" id="KW-0630">Potassium</keyword>
<feature type="binding site" evidence="18">
    <location>
        <position position="157"/>
    </location>
    <ligand>
        <name>(6S)-NADPHX</name>
        <dbReference type="ChEBI" id="CHEBI:64076"/>
    </ligand>
</feature>
<evidence type="ECO:0000256" key="14">
    <source>
        <dbReference type="ARBA" id="ARBA00025153"/>
    </source>
</evidence>
<dbReference type="InterPro" id="IPR017953">
    <property type="entry name" value="Carbohydrate_kinase_pred_CS"/>
</dbReference>
<dbReference type="PANTHER" id="PTHR12592:SF0">
    <property type="entry name" value="ATP-DEPENDENT (S)-NAD(P)H-HYDRATE DEHYDRATASE"/>
    <property type="match status" value="1"/>
</dbReference>
<keyword evidence="5 18" id="KW-0479">Metal-binding</keyword>
<feature type="binding site" evidence="17">
    <location>
        <position position="327"/>
    </location>
    <ligand>
        <name>(6S)-NADPHX</name>
        <dbReference type="ChEBI" id="CHEBI:64076"/>
    </ligand>
</feature>
<dbReference type="Gene3D" id="3.40.50.10260">
    <property type="entry name" value="YjeF N-terminal domain"/>
    <property type="match status" value="1"/>
</dbReference>
<keyword evidence="8 17" id="KW-0521">NADP</keyword>
<dbReference type="GO" id="GO:0016301">
    <property type="term" value="F:kinase activity"/>
    <property type="evidence" value="ECO:0007669"/>
    <property type="project" value="UniProtKB-KW"/>
</dbReference>
<evidence type="ECO:0000256" key="18">
    <source>
        <dbReference type="HAMAP-Rule" id="MF_01966"/>
    </source>
</evidence>
<feature type="binding site" evidence="17">
    <location>
        <position position="264"/>
    </location>
    <ligand>
        <name>(6S)-NADPHX</name>
        <dbReference type="ChEBI" id="CHEBI:64076"/>
    </ligand>
</feature>
<evidence type="ECO:0000259" key="20">
    <source>
        <dbReference type="PROSITE" id="PS51383"/>
    </source>
</evidence>
<dbReference type="SUPFAM" id="SSF53613">
    <property type="entry name" value="Ribokinase-like"/>
    <property type="match status" value="1"/>
</dbReference>
<comment type="similarity">
    <text evidence="17">Belongs to the NnrD/CARKD family.</text>
</comment>
<dbReference type="EMBL" id="FOXA01000007">
    <property type="protein sequence ID" value="SFP49681.1"/>
    <property type="molecule type" value="Genomic_DNA"/>
</dbReference>
<keyword evidence="11 18" id="KW-0413">Isomerase</keyword>
<proteinExistence type="inferred from homology"/>
<dbReference type="NCBIfam" id="TIGR00197">
    <property type="entry name" value="yjeF_nterm"/>
    <property type="match status" value="1"/>
</dbReference>
<comment type="function">
    <text evidence="14 19">Bifunctional enzyme that catalyzes the epimerization of the S- and R-forms of NAD(P)HX and the dehydration of the S-form of NAD(P)HX at the expense of ADP, which is converted to AMP. This allows the repair of both epimers of NAD(P)HX, a damaged form of NAD(P)H that is a result of enzymatic or heat-dependent hydration.</text>
</comment>
<evidence type="ECO:0000256" key="19">
    <source>
        <dbReference type="PIRNR" id="PIRNR017184"/>
    </source>
</evidence>
<comment type="similarity">
    <text evidence="3 19">In the N-terminal section; belongs to the NnrE/AIBP family.</text>
</comment>
<dbReference type="InterPro" id="IPR000631">
    <property type="entry name" value="CARKD"/>
</dbReference>
<dbReference type="STRING" id="441119.SAMN04488047_107107"/>
<sequence length="515" mass="52622">MPICLTSDQMRAVERAAIDSGRVTGQGLMERAGEGVVSAILDYFPALAAVPGRALVLCGPGNNGGDGFVVARLLRARGWRVELRLLGEVARLTGDAATACRNWGGEVLPLDETPDDALQAADLVVDALFGTGLQRPLSPDLAGLLHRAARRPLVAVDILSGICADSGRLLADPDRAAQAALTVTFDAPKRGHLMAEGAARSGALAVVPIGLAREVEEASRDPAVARCPDAATLDPRALGKAGGGHKYAHGHVLVLSGGPGRGGAARMAARGALRMGAGLVTLGCPPDAVPENAGRLDAIMLRPVADAVALGEMLEDARLDTLCLGPGLGHGDGVRDTVLTALRAGRGTVLDADALTNFKDDPETLFAALHPGAVLTPHPGEFARLFPDLAGRLKGVPEHGPAYSKADAAAEAAARSGAVVLLKGVDTVVAAPDGRLSLHAAVRAREVPWLATAGAGDVLAGFVAGLLARGLPAFEAAEAAVWLHAETARRFGPGLIAEDLPETLPAVLRDLAPTG</sequence>
<dbReference type="Pfam" id="PF03853">
    <property type="entry name" value="YjeF_N"/>
    <property type="match status" value="1"/>
</dbReference>
<dbReference type="OrthoDB" id="9806925at2"/>
<evidence type="ECO:0000256" key="11">
    <source>
        <dbReference type="ARBA" id="ARBA00023235"/>
    </source>
</evidence>
<feature type="domain" description="YjeF C-terminal" evidence="20">
    <location>
        <begin position="229"/>
        <end position="511"/>
    </location>
</feature>
<reference evidence="22 23" key="1">
    <citation type="submission" date="2016-10" db="EMBL/GenBank/DDBJ databases">
        <authorList>
            <person name="de Groot N.N."/>
        </authorList>
    </citation>
    <scope>NUCLEOTIDE SEQUENCE [LARGE SCALE GENOMIC DNA]</scope>
    <source>
        <strain evidence="22 23">DSM 19547</strain>
    </source>
</reference>
<evidence type="ECO:0000259" key="21">
    <source>
        <dbReference type="PROSITE" id="PS51385"/>
    </source>
</evidence>
<gene>
    <name evidence="17" type="primary">nnrD</name>
    <name evidence="18" type="synonym">nnrE</name>
    <name evidence="22" type="ORF">SAMN04488047_107107</name>
</gene>
<dbReference type="InterPro" id="IPR036652">
    <property type="entry name" value="YjeF_N_dom_sf"/>
</dbReference>
<dbReference type="GO" id="GO:0005524">
    <property type="term" value="F:ATP binding"/>
    <property type="evidence" value="ECO:0007669"/>
    <property type="project" value="UniProtKB-UniRule"/>
</dbReference>
<evidence type="ECO:0000256" key="15">
    <source>
        <dbReference type="ARBA" id="ARBA00048238"/>
    </source>
</evidence>
<evidence type="ECO:0000256" key="6">
    <source>
        <dbReference type="ARBA" id="ARBA00022741"/>
    </source>
</evidence>
<feature type="binding site" evidence="18">
    <location>
        <position position="160"/>
    </location>
    <ligand>
        <name>K(+)</name>
        <dbReference type="ChEBI" id="CHEBI:29103"/>
    </ligand>
</feature>
<keyword evidence="13" id="KW-0511">Multifunctional enzyme</keyword>
<evidence type="ECO:0000313" key="23">
    <source>
        <dbReference type="Proteomes" id="UP000199356"/>
    </source>
</evidence>
<evidence type="ECO:0000256" key="7">
    <source>
        <dbReference type="ARBA" id="ARBA00022840"/>
    </source>
</evidence>
<dbReference type="HAMAP" id="MF_01965">
    <property type="entry name" value="NADHX_dehydratase"/>
    <property type="match status" value="1"/>
</dbReference>
<comment type="cofactor">
    <cofactor evidence="17">
        <name>Mg(2+)</name>
        <dbReference type="ChEBI" id="CHEBI:18420"/>
    </cofactor>
</comment>
<dbReference type="PROSITE" id="PS01050">
    <property type="entry name" value="YJEF_C_2"/>
    <property type="match status" value="1"/>
</dbReference>
<comment type="catalytic activity">
    <reaction evidence="16 17 19">
        <text>(6S)-NADPHX + ADP = AMP + phosphate + NADPH + H(+)</text>
        <dbReference type="Rhea" id="RHEA:32235"/>
        <dbReference type="ChEBI" id="CHEBI:15378"/>
        <dbReference type="ChEBI" id="CHEBI:43474"/>
        <dbReference type="ChEBI" id="CHEBI:57783"/>
        <dbReference type="ChEBI" id="CHEBI:64076"/>
        <dbReference type="ChEBI" id="CHEBI:456215"/>
        <dbReference type="ChEBI" id="CHEBI:456216"/>
        <dbReference type="EC" id="4.2.1.136"/>
    </reaction>
</comment>